<keyword evidence="2" id="KW-0378">Hydrolase</keyword>
<keyword evidence="2" id="KW-0067">ATP-binding</keyword>
<dbReference type="Pfam" id="PF13625">
    <property type="entry name" value="Helicase_C_3"/>
    <property type="match status" value="1"/>
</dbReference>
<dbReference type="Proteomes" id="UP000320806">
    <property type="component" value="Unassembled WGS sequence"/>
</dbReference>
<evidence type="ECO:0000259" key="1">
    <source>
        <dbReference type="Pfam" id="PF13625"/>
    </source>
</evidence>
<keyword evidence="2" id="KW-0547">Nucleotide-binding</keyword>
<evidence type="ECO:0000313" key="2">
    <source>
        <dbReference type="EMBL" id="TQJ13468.1"/>
    </source>
</evidence>
<dbReference type="GO" id="GO:0004386">
    <property type="term" value="F:helicase activity"/>
    <property type="evidence" value="ECO:0007669"/>
    <property type="project" value="UniProtKB-KW"/>
</dbReference>
<dbReference type="InterPro" id="IPR032830">
    <property type="entry name" value="XPB/Ssl2_N"/>
</dbReference>
<evidence type="ECO:0000313" key="3">
    <source>
        <dbReference type="Proteomes" id="UP000320806"/>
    </source>
</evidence>
<protein>
    <submittedName>
        <fullName evidence="2">XPB/Ssl2-like helicase family protein</fullName>
    </submittedName>
</protein>
<accession>A0A542EDR5</accession>
<feature type="domain" description="Helicase XPB/Ssl2 N-terminal" evidence="1">
    <location>
        <begin position="346"/>
        <end position="468"/>
    </location>
</feature>
<proteinExistence type="predicted"/>
<name>A0A542EDR5_9MICO</name>
<comment type="caution">
    <text evidence="2">The sequence shown here is derived from an EMBL/GenBank/DDBJ whole genome shotgun (WGS) entry which is preliminary data.</text>
</comment>
<sequence length="616" mass="65088">MARPDLLHPGTSDLTGLAARAATRSSVQRAVDALPADALRVLDALVASSGELAGAAARLAVEVDAITDFADDLWTRALVWRNGDRLTATREVAQLLAEVDLDQAPFHHPVVGTPGGSQKAADAHAGHAALDLVWQVEALAEHWEAAPPRVMSKGGVSVRDHKGLAGHLDTTIEHSAFIAELAHAAGLLAPDAEIDPTWLPTPAYDDWLQEPPASRWVALARAWWTMLRAPSLVASRDPGGSVVNLLGDASVWPMMRQRRHDVLSVLLDLSAEVAVSVDDVDVLLRWHRPLRLPPGVPTRADAAVQEAEWLGLVADGRLSSVGRALAADRLDDSVAAPLLPALIDHVLVQADLTAIAPGPLTDDLRRLMHTVGDVESRGGATVFRITDRSMNRALDAGHSAAGLREQLRSASLTPLPQSLEYLIDDAARRHGVTRVGAASSYVRSDDESLLNALVADSAAEPLQLLRIAPTVLVSRLPAARLLNLLREIGYSTLAEDASGAVTVIGSEPARAPSPRPSASVTRTTVEASAAEQFVEKLLQTSGTEAPATGDPAVTVDVLLDAAATGVPVRVGYVDTSGNIRRITMRPRSVDAGRVTGTVGENVRTISVHRITAVAPA</sequence>
<keyword evidence="3" id="KW-1185">Reference proteome</keyword>
<keyword evidence="2" id="KW-0347">Helicase</keyword>
<dbReference type="EMBL" id="VFMO01000001">
    <property type="protein sequence ID" value="TQJ13468.1"/>
    <property type="molecule type" value="Genomic_DNA"/>
</dbReference>
<organism evidence="2 3">
    <name type="scientific">Yimella lutea</name>
    <dbReference type="NCBI Taxonomy" id="587872"/>
    <lineage>
        <taxon>Bacteria</taxon>
        <taxon>Bacillati</taxon>
        <taxon>Actinomycetota</taxon>
        <taxon>Actinomycetes</taxon>
        <taxon>Micrococcales</taxon>
        <taxon>Dermacoccaceae</taxon>
        <taxon>Yimella</taxon>
    </lineage>
</organism>
<gene>
    <name evidence="2" type="ORF">FB459_0886</name>
</gene>
<dbReference type="AlphaFoldDB" id="A0A542EDR5"/>
<reference evidence="2 3" key="1">
    <citation type="submission" date="2019-06" db="EMBL/GenBank/DDBJ databases">
        <title>Sequencing the genomes of 1000 actinobacteria strains.</title>
        <authorList>
            <person name="Klenk H.-P."/>
        </authorList>
    </citation>
    <scope>NUCLEOTIDE SEQUENCE [LARGE SCALE GENOMIC DNA]</scope>
    <source>
        <strain evidence="2 3">DSM 19828</strain>
    </source>
</reference>